<sequence>MCIGLRSVFRWPELDASAFRWPELDFFNAVVNFRWLDVSIDDVLWTVVYVFESLALATMLCYFFIFCGCTL</sequence>
<evidence type="ECO:0000313" key="3">
    <source>
        <dbReference type="Proteomes" id="UP001190926"/>
    </source>
</evidence>
<feature type="transmembrane region" description="Helical" evidence="1">
    <location>
        <begin position="43"/>
        <end position="65"/>
    </location>
</feature>
<evidence type="ECO:0000313" key="2">
    <source>
        <dbReference type="EMBL" id="KAH6831827.1"/>
    </source>
</evidence>
<comment type="caution">
    <text evidence="2">The sequence shown here is derived from an EMBL/GenBank/DDBJ whole genome shotgun (WGS) entry which is preliminary data.</text>
</comment>
<evidence type="ECO:0000256" key="1">
    <source>
        <dbReference type="SAM" id="Phobius"/>
    </source>
</evidence>
<keyword evidence="1" id="KW-0472">Membrane</keyword>
<keyword evidence="3" id="KW-1185">Reference proteome</keyword>
<dbReference type="AlphaFoldDB" id="A0AAD4JDP1"/>
<dbReference type="PANTHER" id="PTHR33726:SF17">
    <property type="entry name" value="OS06G0620700 PROTEIN"/>
    <property type="match status" value="1"/>
</dbReference>
<keyword evidence="1" id="KW-0812">Transmembrane</keyword>
<reference evidence="2 3" key="1">
    <citation type="journal article" date="2021" name="Nat. Commun.">
        <title>Incipient diploidization of the medicinal plant Perilla within 10,000 years.</title>
        <authorList>
            <person name="Zhang Y."/>
            <person name="Shen Q."/>
            <person name="Leng L."/>
            <person name="Zhang D."/>
            <person name="Chen S."/>
            <person name="Shi Y."/>
            <person name="Ning Z."/>
            <person name="Chen S."/>
        </authorList>
    </citation>
    <scope>NUCLEOTIDE SEQUENCE [LARGE SCALE GENOMIC DNA]</scope>
    <source>
        <strain evidence="3">cv. PC099</strain>
    </source>
</reference>
<evidence type="ECO:0008006" key="4">
    <source>
        <dbReference type="Google" id="ProtNLM"/>
    </source>
</evidence>
<protein>
    <recommendedName>
        <fullName evidence="4">Transmembrane protein</fullName>
    </recommendedName>
</protein>
<dbReference type="PANTHER" id="PTHR33726">
    <property type="entry name" value="TRANSMEMBRANE PROTEIN"/>
    <property type="match status" value="1"/>
</dbReference>
<name>A0AAD4JDP1_PERFH</name>
<keyword evidence="1" id="KW-1133">Transmembrane helix</keyword>
<accession>A0AAD4JDP1</accession>
<proteinExistence type="predicted"/>
<gene>
    <name evidence="2" type="ORF">C2S53_008320</name>
</gene>
<dbReference type="EMBL" id="SDAM02000081">
    <property type="protein sequence ID" value="KAH6831827.1"/>
    <property type="molecule type" value="Genomic_DNA"/>
</dbReference>
<organism evidence="2 3">
    <name type="scientific">Perilla frutescens var. hirtella</name>
    <name type="common">Perilla citriodora</name>
    <name type="synonym">Perilla setoyensis</name>
    <dbReference type="NCBI Taxonomy" id="608512"/>
    <lineage>
        <taxon>Eukaryota</taxon>
        <taxon>Viridiplantae</taxon>
        <taxon>Streptophyta</taxon>
        <taxon>Embryophyta</taxon>
        <taxon>Tracheophyta</taxon>
        <taxon>Spermatophyta</taxon>
        <taxon>Magnoliopsida</taxon>
        <taxon>eudicotyledons</taxon>
        <taxon>Gunneridae</taxon>
        <taxon>Pentapetalae</taxon>
        <taxon>asterids</taxon>
        <taxon>lamiids</taxon>
        <taxon>Lamiales</taxon>
        <taxon>Lamiaceae</taxon>
        <taxon>Nepetoideae</taxon>
        <taxon>Elsholtzieae</taxon>
        <taxon>Perilla</taxon>
    </lineage>
</organism>
<dbReference type="Proteomes" id="UP001190926">
    <property type="component" value="Unassembled WGS sequence"/>
</dbReference>